<dbReference type="Proteomes" id="UP000013084">
    <property type="component" value="Unassembled WGS sequence"/>
</dbReference>
<dbReference type="HOGENOM" id="CLU_159935_0_0_6"/>
<dbReference type="InterPro" id="IPR052755">
    <property type="entry name" value="Lysozyme_Inhibitor_LprI"/>
</dbReference>
<keyword evidence="1" id="KW-0732">Signal</keyword>
<name>N8XUK9_9GAMM</name>
<accession>N9TF27</accession>
<dbReference type="PANTHER" id="PTHR37549">
    <property type="entry name" value="LIPOPROTEIN LPRI"/>
    <property type="match status" value="1"/>
</dbReference>
<keyword evidence="4" id="KW-1185">Reference proteome</keyword>
<evidence type="ECO:0008006" key="6">
    <source>
        <dbReference type="Google" id="ProtNLM"/>
    </source>
</evidence>
<dbReference type="PATRIC" id="fig|1144672.3.peg.528"/>
<dbReference type="STRING" id="1144672.F966_00551"/>
<dbReference type="GO" id="GO:0005576">
    <property type="term" value="C:extracellular region"/>
    <property type="evidence" value="ECO:0007669"/>
    <property type="project" value="TreeGrafter"/>
</dbReference>
<dbReference type="Proteomes" id="UP000013209">
    <property type="component" value="Unassembled WGS sequence"/>
</dbReference>
<dbReference type="PROSITE" id="PS51257">
    <property type="entry name" value="PROKAR_LIPOPROTEIN"/>
    <property type="match status" value="1"/>
</dbReference>
<proteinExistence type="predicted"/>
<dbReference type="eggNOG" id="COG4461">
    <property type="taxonomic scope" value="Bacteria"/>
</dbReference>
<evidence type="ECO:0000313" key="5">
    <source>
        <dbReference type="Proteomes" id="UP000013209"/>
    </source>
</evidence>
<protein>
    <recommendedName>
        <fullName evidence="6">Lysozyme inhibitor LprI N-terminal domain-containing protein</fullName>
    </recommendedName>
</protein>
<accession>N8XUK9</accession>
<dbReference type="EMBL" id="APPH01000004">
    <property type="protein sequence ID" value="ENV10775.1"/>
    <property type="molecule type" value="Genomic_DNA"/>
</dbReference>
<evidence type="ECO:0000256" key="1">
    <source>
        <dbReference type="SAM" id="SignalP"/>
    </source>
</evidence>
<dbReference type="PATRIC" id="fig|1217700.3.peg.337"/>
<sequence length="117" mass="13172">MMKKLITTALLLTPLFFLSQAQAASFSCKAAKLKAEQQICNDRSLNDADVKLATTYQIILHALPMGGRDAEKDQQFKWLKQRNSCAANSPCLKRAYAQRQQQLDQLLQTRVLSQGPF</sequence>
<evidence type="ECO:0000313" key="2">
    <source>
        <dbReference type="EMBL" id="ENV10775.1"/>
    </source>
</evidence>
<comment type="caution">
    <text evidence="2">The sequence shown here is derived from an EMBL/GenBank/DDBJ whole genome shotgun (WGS) entry which is preliminary data.</text>
</comment>
<dbReference type="AlphaFoldDB" id="N8XUK9"/>
<organism evidence="2 5">
    <name type="scientific">Acinetobacter higginsii</name>
    <dbReference type="NCBI Taxonomy" id="70347"/>
    <lineage>
        <taxon>Bacteria</taxon>
        <taxon>Pseudomonadati</taxon>
        <taxon>Pseudomonadota</taxon>
        <taxon>Gammaproteobacteria</taxon>
        <taxon>Moraxellales</taxon>
        <taxon>Moraxellaceae</taxon>
        <taxon>Acinetobacter</taxon>
    </lineage>
</organism>
<dbReference type="EMBL" id="APRN01000028">
    <property type="protein sequence ID" value="ENX62172.1"/>
    <property type="molecule type" value="Genomic_DNA"/>
</dbReference>
<feature type="chain" id="PRO_5044736921" description="Lysozyme inhibitor LprI N-terminal domain-containing protein" evidence="1">
    <location>
        <begin position="24"/>
        <end position="117"/>
    </location>
</feature>
<reference evidence="3 4" key="2">
    <citation type="submission" date="2013-02" db="EMBL/GenBank/DDBJ databases">
        <title>The Genome Sequence of Acinetobacter sp. CIP 70.18.</title>
        <authorList>
            <consortium name="The Broad Institute Genome Sequencing Platform"/>
            <consortium name="The Broad Institute Genome Sequencing Center for Infectious Disease"/>
            <person name="Cerqueira G."/>
            <person name="Feldgarden M."/>
            <person name="Courvalin P."/>
            <person name="Perichon B."/>
            <person name="Grillot-Courvalin C."/>
            <person name="Clermont D."/>
            <person name="Rocha E."/>
            <person name="Yoon E.-J."/>
            <person name="Nemec A."/>
            <person name="Walker B."/>
            <person name="Young S.K."/>
            <person name="Zeng Q."/>
            <person name="Gargeya S."/>
            <person name="Fitzgerald M."/>
            <person name="Haas B."/>
            <person name="Abouelleil A."/>
            <person name="Alvarado L."/>
            <person name="Arachchi H.M."/>
            <person name="Berlin A.M."/>
            <person name="Chapman S.B."/>
            <person name="Dewar J."/>
            <person name="Goldberg J."/>
            <person name="Griggs A."/>
            <person name="Gujja S."/>
            <person name="Hansen M."/>
            <person name="Howarth C."/>
            <person name="Imamovic A."/>
            <person name="Larimer J."/>
            <person name="McCowan C."/>
            <person name="Murphy C."/>
            <person name="Neiman D."/>
            <person name="Pearson M."/>
            <person name="Priest M."/>
            <person name="Roberts A."/>
            <person name="Saif S."/>
            <person name="Shea T."/>
            <person name="Sisk P."/>
            <person name="Sykes S."/>
            <person name="Wortman J."/>
            <person name="Nusbaum C."/>
            <person name="Birren B."/>
        </authorList>
    </citation>
    <scope>NUCLEOTIDE SEQUENCE [LARGE SCALE GENOMIC DNA]</scope>
    <source>
        <strain evidence="3 4">CIP 70.18</strain>
    </source>
</reference>
<evidence type="ECO:0000313" key="3">
    <source>
        <dbReference type="EMBL" id="ENX62172.1"/>
    </source>
</evidence>
<evidence type="ECO:0000313" key="4">
    <source>
        <dbReference type="Proteomes" id="UP000013084"/>
    </source>
</evidence>
<gene>
    <name evidence="3" type="ORF">F902_00366</name>
    <name evidence="2" type="ORF">F966_00551</name>
</gene>
<reference evidence="2 5" key="1">
    <citation type="submission" date="2013-02" db="EMBL/GenBank/DDBJ databases">
        <title>The Genome Sequence of Acinetobacter sp. CIP 56.2.</title>
        <authorList>
            <consortium name="The Broad Institute Genome Sequencing Platform"/>
            <consortium name="The Broad Institute Genome Sequencing Center for Infectious Disease"/>
            <person name="Cerqueira G."/>
            <person name="Feldgarden M."/>
            <person name="Courvalin P."/>
            <person name="Perichon B."/>
            <person name="Grillot-Courvalin C."/>
            <person name="Clermont D."/>
            <person name="Rocha E."/>
            <person name="Yoon E.-J."/>
            <person name="Nemec A."/>
            <person name="Walker B."/>
            <person name="Young S.K."/>
            <person name="Zeng Q."/>
            <person name="Gargeya S."/>
            <person name="Fitzgerald M."/>
            <person name="Haas B."/>
            <person name="Abouelleil A."/>
            <person name="Alvarado L."/>
            <person name="Arachchi H.M."/>
            <person name="Berlin A.M."/>
            <person name="Chapman S.B."/>
            <person name="Dewar J."/>
            <person name="Goldberg J."/>
            <person name="Griggs A."/>
            <person name="Gujja S."/>
            <person name="Hansen M."/>
            <person name="Howarth C."/>
            <person name="Imamovic A."/>
            <person name="Larimer J."/>
            <person name="McCowan C."/>
            <person name="Murphy C."/>
            <person name="Neiman D."/>
            <person name="Pearson M."/>
            <person name="Priest M."/>
            <person name="Roberts A."/>
            <person name="Saif S."/>
            <person name="Shea T."/>
            <person name="Sisk P."/>
            <person name="Sykes S."/>
            <person name="Wortman J."/>
            <person name="Nusbaum C."/>
            <person name="Birren B."/>
        </authorList>
    </citation>
    <scope>NUCLEOTIDE SEQUENCE [LARGE SCALE GENOMIC DNA]</scope>
    <source>
        <strain evidence="2 5">CIP 56.2</strain>
    </source>
</reference>
<feature type="signal peptide" evidence="1">
    <location>
        <begin position="1"/>
        <end position="23"/>
    </location>
</feature>
<dbReference type="PANTHER" id="PTHR37549:SF1">
    <property type="entry name" value="LIPOPROTEIN LPRI"/>
    <property type="match status" value="1"/>
</dbReference>